<dbReference type="GeneID" id="71993101"/>
<feature type="transmembrane region" description="Helical" evidence="5">
    <location>
        <begin position="163"/>
        <end position="184"/>
    </location>
</feature>
<keyword evidence="2 4" id="KW-0863">Zinc-finger</keyword>
<dbReference type="KEGG" id="ffu:CLAFUR5_13223"/>
<organism evidence="7 8">
    <name type="scientific">Passalora fulva</name>
    <name type="common">Tomato leaf mold</name>
    <name type="synonym">Cladosporium fulvum</name>
    <dbReference type="NCBI Taxonomy" id="5499"/>
    <lineage>
        <taxon>Eukaryota</taxon>
        <taxon>Fungi</taxon>
        <taxon>Dikarya</taxon>
        <taxon>Ascomycota</taxon>
        <taxon>Pezizomycotina</taxon>
        <taxon>Dothideomycetes</taxon>
        <taxon>Dothideomycetidae</taxon>
        <taxon>Mycosphaerellales</taxon>
        <taxon>Mycosphaerellaceae</taxon>
        <taxon>Fulvia</taxon>
    </lineage>
</organism>
<feature type="domain" description="RING-type" evidence="6">
    <location>
        <begin position="114"/>
        <end position="153"/>
    </location>
</feature>
<evidence type="ECO:0000313" key="7">
    <source>
        <dbReference type="EMBL" id="UJO23596.1"/>
    </source>
</evidence>
<keyword evidence="8" id="KW-1185">Reference proteome</keyword>
<keyword evidence="1" id="KW-0479">Metal-binding</keyword>
<dbReference type="InterPro" id="IPR018957">
    <property type="entry name" value="Znf_C3HC4_RING-type"/>
</dbReference>
<dbReference type="InterPro" id="IPR013083">
    <property type="entry name" value="Znf_RING/FYVE/PHD"/>
</dbReference>
<dbReference type="PROSITE" id="PS50089">
    <property type="entry name" value="ZF_RING_2"/>
    <property type="match status" value="1"/>
</dbReference>
<feature type="transmembrane region" description="Helical" evidence="5">
    <location>
        <begin position="62"/>
        <end position="83"/>
    </location>
</feature>
<dbReference type="GO" id="GO:0008270">
    <property type="term" value="F:zinc ion binding"/>
    <property type="evidence" value="ECO:0007669"/>
    <property type="project" value="UniProtKB-KW"/>
</dbReference>
<gene>
    <name evidence="7" type="ORF">CLAFUR5_13223</name>
</gene>
<dbReference type="AlphaFoldDB" id="A0A9Q8PJJ1"/>
<feature type="transmembrane region" description="Helical" evidence="5">
    <location>
        <begin position="240"/>
        <end position="259"/>
    </location>
</feature>
<evidence type="ECO:0000259" key="6">
    <source>
        <dbReference type="PROSITE" id="PS50089"/>
    </source>
</evidence>
<dbReference type="SUPFAM" id="SSF57850">
    <property type="entry name" value="RING/U-box"/>
    <property type="match status" value="1"/>
</dbReference>
<evidence type="ECO:0000256" key="2">
    <source>
        <dbReference type="ARBA" id="ARBA00022771"/>
    </source>
</evidence>
<dbReference type="EMBL" id="CP090173">
    <property type="protein sequence ID" value="UJO23596.1"/>
    <property type="molecule type" value="Genomic_DNA"/>
</dbReference>
<reference evidence="7" key="1">
    <citation type="submission" date="2021-12" db="EMBL/GenBank/DDBJ databases">
        <authorList>
            <person name="Zaccaron A."/>
            <person name="Stergiopoulos I."/>
        </authorList>
    </citation>
    <scope>NUCLEOTIDE SEQUENCE</scope>
    <source>
        <strain evidence="7">Race5_Kim</strain>
    </source>
</reference>
<protein>
    <recommendedName>
        <fullName evidence="6">RING-type domain-containing protein</fullName>
    </recommendedName>
</protein>
<dbReference type="Pfam" id="PF00097">
    <property type="entry name" value="zf-C3HC4"/>
    <property type="match status" value="1"/>
</dbReference>
<evidence type="ECO:0000256" key="4">
    <source>
        <dbReference type="PROSITE-ProRule" id="PRU00175"/>
    </source>
</evidence>
<keyword evidence="5" id="KW-0812">Transmembrane</keyword>
<accession>A0A9Q8PJJ1</accession>
<evidence type="ECO:0000256" key="1">
    <source>
        <dbReference type="ARBA" id="ARBA00022723"/>
    </source>
</evidence>
<sequence>MERHKISPVTFRVRKQPYEDLLPFIHALTIAVLCLPFIFWRGRSWQQRIGDINAWAGCLNLYYLRLPLLALSLAVGYTVFTCIPGSFSSLKLPSHTTFMRGLQTVEPKDDEDECKICLDSDQRLTELSCGHRFCLLCLDLMGKAYQTACPMCRMPLFSCNDRLVLVFMKGSVAITTANTFVYFLKGIDEVQRYGWYVGWLALFSAGFMMVFLRLWWCLFMEHGDDWWRGSPNNGISTKQLMIHCGACASGAVSLSLALWS</sequence>
<feature type="transmembrane region" description="Helical" evidence="5">
    <location>
        <begin position="196"/>
        <end position="219"/>
    </location>
</feature>
<dbReference type="InterPro" id="IPR017907">
    <property type="entry name" value="Znf_RING_CS"/>
</dbReference>
<dbReference type="InterPro" id="IPR001841">
    <property type="entry name" value="Znf_RING"/>
</dbReference>
<dbReference type="SMART" id="SM00184">
    <property type="entry name" value="RING"/>
    <property type="match status" value="1"/>
</dbReference>
<dbReference type="Gene3D" id="3.30.40.10">
    <property type="entry name" value="Zinc/RING finger domain, C3HC4 (zinc finger)"/>
    <property type="match status" value="1"/>
</dbReference>
<dbReference type="Proteomes" id="UP000756132">
    <property type="component" value="Chromosome 11"/>
</dbReference>
<dbReference type="OrthoDB" id="3956180at2759"/>
<reference evidence="7" key="2">
    <citation type="journal article" date="2022" name="Microb. Genom.">
        <title>A chromosome-scale genome assembly of the tomato pathogen Cladosporium fulvum reveals a compartmentalized genome architecture and the presence of a dispensable chromosome.</title>
        <authorList>
            <person name="Zaccaron A.Z."/>
            <person name="Chen L.H."/>
            <person name="Samaras A."/>
            <person name="Stergiopoulos I."/>
        </authorList>
    </citation>
    <scope>NUCLEOTIDE SEQUENCE</scope>
    <source>
        <strain evidence="7">Race5_Kim</strain>
    </source>
</reference>
<name>A0A9Q8PJJ1_PASFU</name>
<dbReference type="PROSITE" id="PS00518">
    <property type="entry name" value="ZF_RING_1"/>
    <property type="match status" value="1"/>
</dbReference>
<feature type="transmembrane region" description="Helical" evidence="5">
    <location>
        <begin position="21"/>
        <end position="42"/>
    </location>
</feature>
<dbReference type="CDD" id="cd16449">
    <property type="entry name" value="RING-HC"/>
    <property type="match status" value="1"/>
</dbReference>
<dbReference type="RefSeq" id="XP_047767962.1">
    <property type="nucleotide sequence ID" value="XM_047912371.1"/>
</dbReference>
<evidence type="ECO:0000256" key="3">
    <source>
        <dbReference type="ARBA" id="ARBA00022833"/>
    </source>
</evidence>
<keyword evidence="5" id="KW-1133">Transmembrane helix</keyword>
<evidence type="ECO:0000256" key="5">
    <source>
        <dbReference type="SAM" id="Phobius"/>
    </source>
</evidence>
<keyword evidence="5" id="KW-0472">Membrane</keyword>
<evidence type="ECO:0000313" key="8">
    <source>
        <dbReference type="Proteomes" id="UP000756132"/>
    </source>
</evidence>
<proteinExistence type="predicted"/>
<keyword evidence="3" id="KW-0862">Zinc</keyword>